<comment type="caution">
    <text evidence="1">The sequence shown here is derived from an EMBL/GenBank/DDBJ whole genome shotgun (WGS) entry which is preliminary data.</text>
</comment>
<evidence type="ECO:0000313" key="1">
    <source>
        <dbReference type="EMBL" id="RLE06715.1"/>
    </source>
</evidence>
<organism evidence="1 2">
    <name type="scientific">Aerophobetes bacterium</name>
    <dbReference type="NCBI Taxonomy" id="2030807"/>
    <lineage>
        <taxon>Bacteria</taxon>
        <taxon>Candidatus Aerophobota</taxon>
    </lineage>
</organism>
<feature type="non-terminal residue" evidence="1">
    <location>
        <position position="1"/>
    </location>
</feature>
<proteinExistence type="predicted"/>
<name>A0A497E1A7_UNCAE</name>
<gene>
    <name evidence="1" type="ORF">DRJ00_09275</name>
</gene>
<dbReference type="AlphaFoldDB" id="A0A497E1A7"/>
<accession>A0A497E1A7</accession>
<dbReference type="Proteomes" id="UP000279422">
    <property type="component" value="Unassembled WGS sequence"/>
</dbReference>
<protein>
    <submittedName>
        <fullName evidence="1">Uncharacterized protein</fullName>
    </submittedName>
</protein>
<evidence type="ECO:0000313" key="2">
    <source>
        <dbReference type="Proteomes" id="UP000279422"/>
    </source>
</evidence>
<sequence length="175" mass="21134">VYYYTKSSYKIWKIKRFKVDDLVYITKRNVEIIVYPGKKPESPYDFIVRFKEPKKRERTPKHVHLIIEMYVKHAYNPSLTLRLRDHILEMFKHIKPINYFPPKLQYFKPEHVEPFKELDRVGEFSVEFILVVTELMAIQEKTNYPQGSLTESVYSDFGVKDRFSVIQKALLKRLR</sequence>
<dbReference type="EMBL" id="QMPZ01000233">
    <property type="protein sequence ID" value="RLE06715.1"/>
    <property type="molecule type" value="Genomic_DNA"/>
</dbReference>
<reference evidence="1 2" key="1">
    <citation type="submission" date="2018-06" db="EMBL/GenBank/DDBJ databases">
        <title>Extensive metabolic versatility and redundancy in microbially diverse, dynamic hydrothermal sediments.</title>
        <authorList>
            <person name="Dombrowski N."/>
            <person name="Teske A."/>
            <person name="Baker B.J."/>
        </authorList>
    </citation>
    <scope>NUCLEOTIDE SEQUENCE [LARGE SCALE GENOMIC DNA]</scope>
    <source>
        <strain evidence="1">B47_G16</strain>
    </source>
</reference>